<feature type="transmembrane region" description="Helical" evidence="6">
    <location>
        <begin position="165"/>
        <end position="184"/>
    </location>
</feature>
<evidence type="ECO:0000256" key="2">
    <source>
        <dbReference type="ARBA" id="ARBA00022475"/>
    </source>
</evidence>
<dbReference type="InterPro" id="IPR036259">
    <property type="entry name" value="MFS_trans_sf"/>
</dbReference>
<keyword evidence="9" id="KW-1185">Reference proteome</keyword>
<evidence type="ECO:0000313" key="9">
    <source>
        <dbReference type="Proteomes" id="UP000239709"/>
    </source>
</evidence>
<dbReference type="PROSITE" id="PS50850">
    <property type="entry name" value="MFS"/>
    <property type="match status" value="1"/>
</dbReference>
<dbReference type="PANTHER" id="PTHR43124:SF3">
    <property type="entry name" value="CHLORAMPHENICOL EFFLUX PUMP RV0191"/>
    <property type="match status" value="1"/>
</dbReference>
<dbReference type="InterPro" id="IPR011701">
    <property type="entry name" value="MFS"/>
</dbReference>
<organism evidence="8 9">
    <name type="scientific">Ottowia oryzae</name>
    <dbReference type="NCBI Taxonomy" id="2109914"/>
    <lineage>
        <taxon>Bacteria</taxon>
        <taxon>Pseudomonadati</taxon>
        <taxon>Pseudomonadota</taxon>
        <taxon>Betaproteobacteria</taxon>
        <taxon>Burkholderiales</taxon>
        <taxon>Comamonadaceae</taxon>
        <taxon>Ottowia</taxon>
    </lineage>
</organism>
<dbReference type="SUPFAM" id="SSF103473">
    <property type="entry name" value="MFS general substrate transporter"/>
    <property type="match status" value="1"/>
</dbReference>
<feature type="transmembrane region" description="Helical" evidence="6">
    <location>
        <begin position="279"/>
        <end position="296"/>
    </location>
</feature>
<evidence type="ECO:0000256" key="6">
    <source>
        <dbReference type="SAM" id="Phobius"/>
    </source>
</evidence>
<name>A0A2S0MI47_9BURK</name>
<keyword evidence="2" id="KW-1003">Cell membrane</keyword>
<keyword evidence="4 6" id="KW-1133">Transmembrane helix</keyword>
<evidence type="ECO:0000256" key="4">
    <source>
        <dbReference type="ARBA" id="ARBA00022989"/>
    </source>
</evidence>
<feature type="transmembrane region" description="Helical" evidence="6">
    <location>
        <begin position="70"/>
        <end position="92"/>
    </location>
</feature>
<evidence type="ECO:0000259" key="7">
    <source>
        <dbReference type="PROSITE" id="PS50850"/>
    </source>
</evidence>
<dbReference type="GO" id="GO:0005886">
    <property type="term" value="C:plasma membrane"/>
    <property type="evidence" value="ECO:0007669"/>
    <property type="project" value="UniProtKB-SubCell"/>
</dbReference>
<dbReference type="EMBL" id="CP027666">
    <property type="protein sequence ID" value="AVO35431.1"/>
    <property type="molecule type" value="Genomic_DNA"/>
</dbReference>
<feature type="domain" description="Major facilitator superfamily (MFS) profile" evidence="7">
    <location>
        <begin position="1"/>
        <end position="391"/>
    </location>
</feature>
<evidence type="ECO:0000313" key="8">
    <source>
        <dbReference type="EMBL" id="AVO35431.1"/>
    </source>
</evidence>
<keyword evidence="5 6" id="KW-0472">Membrane</keyword>
<gene>
    <name evidence="8" type="ORF">C6570_15275</name>
</gene>
<reference evidence="8 9" key="1">
    <citation type="submission" date="2018-03" db="EMBL/GenBank/DDBJ databases">
        <title>Genome sequencing of Ottowia sp.</title>
        <authorList>
            <person name="Kim S.-J."/>
            <person name="Heo J."/>
            <person name="Kwon S.-W."/>
        </authorList>
    </citation>
    <scope>NUCLEOTIDE SEQUENCE [LARGE SCALE GENOMIC DNA]</scope>
    <source>
        <strain evidence="8 9">KADR8-3</strain>
    </source>
</reference>
<protein>
    <submittedName>
        <fullName evidence="8">MFS transporter</fullName>
    </submittedName>
</protein>
<feature type="transmembrane region" description="Helical" evidence="6">
    <location>
        <begin position="130"/>
        <end position="153"/>
    </location>
</feature>
<dbReference type="InterPro" id="IPR020846">
    <property type="entry name" value="MFS_dom"/>
</dbReference>
<dbReference type="KEGG" id="otk:C6570_15275"/>
<dbReference type="Gene3D" id="1.20.1250.20">
    <property type="entry name" value="MFS general substrate transporter like domains"/>
    <property type="match status" value="1"/>
</dbReference>
<accession>A0A2S0MI47</accession>
<dbReference type="Proteomes" id="UP000239709">
    <property type="component" value="Chromosome"/>
</dbReference>
<sequence length="400" mass="41872">MTNRQLLRLMVGQVCIHSAMTGTRLAAPLLALQLGYSPAAVGVLLSLYALSPLFLALPSGRLADRTGLQLPVRLSTVAALLGAGLAAAWPVFPVLCLSAMLTGASAGTTQIALQRHVGRSARDTEQLKSLFSWIAIAPPTANFLGPLACGLLIDWAGPTPAHLTGFRAAFALMALLPLLGWLLIRSAPEAALPAPPTPGAERRSVWDLLAMPSMRLLLLTNLLQSAAWDAHTFVVPILGHERGYAASTIGALLGAFAVAAALVRVVLPRLTAHVAEWRVIYTVTLVTAVMLSAYPLMPGPLAMGMCSVVLGLALGSVQPMVLVLLHRITSEDRQGEAMALRVMTINASSFLLPMVFGSIGAVTGVAGLFWLVGTLVAVSSRAVPLLKDVGRPESSGQTDS</sequence>
<evidence type="ECO:0000256" key="5">
    <source>
        <dbReference type="ARBA" id="ARBA00023136"/>
    </source>
</evidence>
<evidence type="ECO:0000256" key="3">
    <source>
        <dbReference type="ARBA" id="ARBA00022692"/>
    </source>
</evidence>
<comment type="subcellular location">
    <subcellularLocation>
        <location evidence="1">Cell membrane</location>
        <topology evidence="1">Multi-pass membrane protein</topology>
    </subcellularLocation>
</comment>
<feature type="transmembrane region" description="Helical" evidence="6">
    <location>
        <begin position="36"/>
        <end position="58"/>
    </location>
</feature>
<dbReference type="RefSeq" id="WP_106703979.1">
    <property type="nucleotide sequence ID" value="NZ_CP027666.1"/>
</dbReference>
<dbReference type="OrthoDB" id="4822895at2"/>
<feature type="transmembrane region" description="Helical" evidence="6">
    <location>
        <begin position="350"/>
        <end position="372"/>
    </location>
</feature>
<dbReference type="PANTHER" id="PTHR43124">
    <property type="entry name" value="PURINE EFFLUX PUMP PBUE"/>
    <property type="match status" value="1"/>
</dbReference>
<proteinExistence type="predicted"/>
<dbReference type="Pfam" id="PF07690">
    <property type="entry name" value="MFS_1"/>
    <property type="match status" value="1"/>
</dbReference>
<feature type="transmembrane region" description="Helical" evidence="6">
    <location>
        <begin position="244"/>
        <end position="267"/>
    </location>
</feature>
<feature type="transmembrane region" description="Helical" evidence="6">
    <location>
        <begin position="302"/>
        <end position="325"/>
    </location>
</feature>
<dbReference type="AlphaFoldDB" id="A0A2S0MI47"/>
<keyword evidence="3 6" id="KW-0812">Transmembrane</keyword>
<dbReference type="GO" id="GO:0022857">
    <property type="term" value="F:transmembrane transporter activity"/>
    <property type="evidence" value="ECO:0007669"/>
    <property type="project" value="InterPro"/>
</dbReference>
<evidence type="ECO:0000256" key="1">
    <source>
        <dbReference type="ARBA" id="ARBA00004651"/>
    </source>
</evidence>
<dbReference type="InterPro" id="IPR050189">
    <property type="entry name" value="MFS_Efflux_Transporters"/>
</dbReference>